<dbReference type="InterPro" id="IPR050764">
    <property type="entry name" value="CbbQ/NirQ/NorQ/GpvN"/>
</dbReference>
<dbReference type="Pfam" id="PF17863">
    <property type="entry name" value="AAA_lid_2"/>
    <property type="match status" value="1"/>
</dbReference>
<protein>
    <submittedName>
        <fullName evidence="2">MoxR family ATPase</fullName>
    </submittedName>
</protein>
<reference evidence="2 3" key="1">
    <citation type="submission" date="2018-09" db="EMBL/GenBank/DDBJ databases">
        <title>Metagenome Assembled Genomes from an Advanced Water Purification Facility.</title>
        <authorList>
            <person name="Stamps B.W."/>
            <person name="Spear J.R."/>
        </authorList>
    </citation>
    <scope>NUCLEOTIDE SEQUENCE [LARGE SCALE GENOMIC DNA]</scope>
    <source>
        <strain evidence="2">Bin_42_2</strain>
    </source>
</reference>
<organism evidence="2 3">
    <name type="scientific">Methylophilus methylotrophus</name>
    <name type="common">Bacterium W3A1</name>
    <dbReference type="NCBI Taxonomy" id="17"/>
    <lineage>
        <taxon>Bacteria</taxon>
        <taxon>Pseudomonadati</taxon>
        <taxon>Pseudomonadota</taxon>
        <taxon>Betaproteobacteria</taxon>
        <taxon>Nitrosomonadales</taxon>
        <taxon>Methylophilaceae</taxon>
        <taxon>Methylophilus</taxon>
    </lineage>
</organism>
<dbReference type="InterPro" id="IPR003593">
    <property type="entry name" value="AAA+_ATPase"/>
</dbReference>
<dbReference type="PANTHER" id="PTHR42759">
    <property type="entry name" value="MOXR FAMILY PROTEIN"/>
    <property type="match status" value="1"/>
</dbReference>
<dbReference type="GO" id="GO:0016887">
    <property type="term" value="F:ATP hydrolysis activity"/>
    <property type="evidence" value="ECO:0007669"/>
    <property type="project" value="InterPro"/>
</dbReference>
<dbReference type="InterPro" id="IPR027417">
    <property type="entry name" value="P-loop_NTPase"/>
</dbReference>
<dbReference type="Pfam" id="PF07726">
    <property type="entry name" value="AAA_3"/>
    <property type="match status" value="1"/>
</dbReference>
<name>A0A5C7WHN0_METME</name>
<evidence type="ECO:0000259" key="1">
    <source>
        <dbReference type="SMART" id="SM00382"/>
    </source>
</evidence>
<dbReference type="InterPro" id="IPR001270">
    <property type="entry name" value="ClpA/B"/>
</dbReference>
<dbReference type="GO" id="GO:0005524">
    <property type="term" value="F:ATP binding"/>
    <property type="evidence" value="ECO:0007669"/>
    <property type="project" value="InterPro"/>
</dbReference>
<comment type="caution">
    <text evidence="2">The sequence shown here is derived from an EMBL/GenBank/DDBJ whole genome shotgun (WGS) entry which is preliminary data.</text>
</comment>
<dbReference type="SUPFAM" id="SSF52540">
    <property type="entry name" value="P-loop containing nucleoside triphosphate hydrolases"/>
    <property type="match status" value="1"/>
</dbReference>
<feature type="domain" description="AAA+ ATPase" evidence="1">
    <location>
        <begin position="49"/>
        <end position="193"/>
    </location>
</feature>
<dbReference type="CDD" id="cd00009">
    <property type="entry name" value="AAA"/>
    <property type="match status" value="1"/>
</dbReference>
<dbReference type="SMART" id="SM00382">
    <property type="entry name" value="AAA"/>
    <property type="match status" value="1"/>
</dbReference>
<sequence length="355" mass="40225">MSTTSDIRLALDTQLTDWRQHALNLEKQVNQVIVGQSKAIRLMNIAIFARGHVLLDGGVGVGKTTLLQSIARGIGGAYERIEGTVDLMPNDLIYHTFLGPDGRPQIDEGPLLRAGENLSVFFFNEINRARPQVHALMLRVMAERHISAFKKEYRMPHMIVFADRNQVEKNETFEIPSAARDRFMMEIPIEIPSDRELKKSLVFNTKFQHAEKLTQQVESNILQFDQLNAFSDRLQNHIQSSDVLEEYTMDLWDATQHPEKFGVTMDSVDVSRVIQTGASPRGMGMLMKAARVNAWLNGRDSLYPEDIHAVFHEVISHRLVFNAAYENRRTALARELTNNIIRTVAVPSLSFSKAA</sequence>
<evidence type="ECO:0000313" key="2">
    <source>
        <dbReference type="EMBL" id="TXI37247.1"/>
    </source>
</evidence>
<dbReference type="Gene3D" id="3.40.50.300">
    <property type="entry name" value="P-loop containing nucleotide triphosphate hydrolases"/>
    <property type="match status" value="1"/>
</dbReference>
<dbReference type="PANTHER" id="PTHR42759:SF6">
    <property type="entry name" value="REGULATORY PROTEIN-RELATED"/>
    <property type="match status" value="1"/>
</dbReference>
<dbReference type="Gene3D" id="1.10.8.80">
    <property type="entry name" value="Magnesium chelatase subunit I, C-Terminal domain"/>
    <property type="match status" value="1"/>
</dbReference>
<evidence type="ECO:0000313" key="3">
    <source>
        <dbReference type="Proteomes" id="UP000321374"/>
    </source>
</evidence>
<accession>A0A5C7WHN0</accession>
<gene>
    <name evidence="2" type="ORF">E6Q51_03765</name>
</gene>
<dbReference type="EMBL" id="SSGG01000062">
    <property type="protein sequence ID" value="TXI37247.1"/>
    <property type="molecule type" value="Genomic_DNA"/>
</dbReference>
<dbReference type="InterPro" id="IPR041628">
    <property type="entry name" value="ChlI/MoxR_AAA_lid"/>
</dbReference>
<dbReference type="Proteomes" id="UP000321374">
    <property type="component" value="Unassembled WGS sequence"/>
</dbReference>
<dbReference type="AlphaFoldDB" id="A0A5C7WHN0"/>
<dbReference type="PIRSF" id="PIRSF002849">
    <property type="entry name" value="AAA_ATPase_chaperone_MoxR_prd"/>
    <property type="match status" value="1"/>
</dbReference>
<dbReference type="InterPro" id="IPR011703">
    <property type="entry name" value="ATPase_AAA-3"/>
</dbReference>
<dbReference type="PRINTS" id="PR00300">
    <property type="entry name" value="CLPPROTEASEA"/>
</dbReference>
<proteinExistence type="predicted"/>